<dbReference type="PROSITE" id="PS01124">
    <property type="entry name" value="HTH_ARAC_FAMILY_2"/>
    <property type="match status" value="1"/>
</dbReference>
<evidence type="ECO:0000313" key="7">
    <source>
        <dbReference type="Proteomes" id="UP000631653"/>
    </source>
</evidence>
<feature type="compositionally biased region" description="Polar residues" evidence="4">
    <location>
        <begin position="325"/>
        <end position="337"/>
    </location>
</feature>
<dbReference type="PANTHER" id="PTHR43130">
    <property type="entry name" value="ARAC-FAMILY TRANSCRIPTIONAL REGULATOR"/>
    <property type="match status" value="1"/>
</dbReference>
<dbReference type="InterPro" id="IPR009057">
    <property type="entry name" value="Homeodomain-like_sf"/>
</dbReference>
<dbReference type="RefSeq" id="WP_173570299.1">
    <property type="nucleotide sequence ID" value="NZ_WOSY01000008.1"/>
</dbReference>
<evidence type="ECO:0000256" key="3">
    <source>
        <dbReference type="ARBA" id="ARBA00023163"/>
    </source>
</evidence>
<keyword evidence="1" id="KW-0805">Transcription regulation</keyword>
<sequence length="337" mass="37186">MALQPDLLPFRRFGFLTLAGYSMIAMSNAIEALRMANQLAEEETYTWSVLSLDGFQVASSNGLSLGPTISAKTVGELDVIFVCGGMDVRAATGAPLLTWLRQQARRGIALGALCTGTFALAEAGLLRGYRCAIHWENLSSIREEFPEIDITDDLFVIDRNRLTCTGGLAPLDMMLRIIATRFGAARVREISAQFLVERDRSGDERQPVPVPAGAPEAMTRALRLIERESDRPLRIEEIADAAHLSVRQLERIFRRHAGVTPAAYLVGVRLDRARRLLRQTTMSVTDIGAACGFVSSSHFSSAYRSRFGRPPREERRRTATVVPPSFSSQTRTMDTPA</sequence>
<dbReference type="SUPFAM" id="SSF46689">
    <property type="entry name" value="Homeodomain-like"/>
    <property type="match status" value="2"/>
</dbReference>
<feature type="region of interest" description="Disordered" evidence="4">
    <location>
        <begin position="304"/>
        <end position="337"/>
    </location>
</feature>
<dbReference type="InterPro" id="IPR018060">
    <property type="entry name" value="HTH_AraC"/>
</dbReference>
<reference evidence="6 7" key="1">
    <citation type="journal article" date="2020" name="Int. J. Syst. Evol. Microbiol.">
        <title>Novel acetic acid bacteria from cider fermentations: Acetobacter conturbans sp. nov. and Acetobacter fallax sp. nov.</title>
        <authorList>
            <person name="Sombolestani A.S."/>
            <person name="Cleenwerck I."/>
            <person name="Cnockaert M."/>
            <person name="Borremans W."/>
            <person name="Wieme A.D."/>
            <person name="De Vuyst L."/>
            <person name="Vandamme P."/>
        </authorList>
    </citation>
    <scope>NUCLEOTIDE SEQUENCE [LARGE SCALE GENOMIC DNA]</scope>
    <source>
        <strain evidence="6 7">LMG 1627</strain>
    </source>
</reference>
<dbReference type="Pfam" id="PF01965">
    <property type="entry name" value="DJ-1_PfpI"/>
    <property type="match status" value="1"/>
</dbReference>
<dbReference type="InterPro" id="IPR052158">
    <property type="entry name" value="INH-QAR"/>
</dbReference>
<feature type="domain" description="HTH araC/xylS-type" evidence="5">
    <location>
        <begin position="219"/>
        <end position="317"/>
    </location>
</feature>
<evidence type="ECO:0000313" key="6">
    <source>
        <dbReference type="EMBL" id="NHN88995.1"/>
    </source>
</evidence>
<dbReference type="InterPro" id="IPR018062">
    <property type="entry name" value="HTH_AraC-typ_CS"/>
</dbReference>
<protein>
    <submittedName>
        <fullName evidence="6">Helix-turn-helix domain-containing protein</fullName>
    </submittedName>
</protein>
<keyword evidence="2" id="KW-0238">DNA-binding</keyword>
<dbReference type="PROSITE" id="PS00041">
    <property type="entry name" value="HTH_ARAC_FAMILY_1"/>
    <property type="match status" value="1"/>
</dbReference>
<dbReference type="Gene3D" id="3.40.50.880">
    <property type="match status" value="1"/>
</dbReference>
<name>A0ABX0K155_9PROT</name>
<keyword evidence="7" id="KW-1185">Reference proteome</keyword>
<keyword evidence="3" id="KW-0804">Transcription</keyword>
<evidence type="ECO:0000259" key="5">
    <source>
        <dbReference type="PROSITE" id="PS01124"/>
    </source>
</evidence>
<dbReference type="Gene3D" id="1.10.10.60">
    <property type="entry name" value="Homeodomain-like"/>
    <property type="match status" value="2"/>
</dbReference>
<dbReference type="CDD" id="cd03136">
    <property type="entry name" value="GATase1_AraC_ArgR_like"/>
    <property type="match status" value="1"/>
</dbReference>
<gene>
    <name evidence="6" type="ORF">GOB81_10170</name>
</gene>
<dbReference type="Proteomes" id="UP000631653">
    <property type="component" value="Unassembled WGS sequence"/>
</dbReference>
<proteinExistence type="predicted"/>
<comment type="caution">
    <text evidence="6">The sequence shown here is derived from an EMBL/GenBank/DDBJ whole genome shotgun (WGS) entry which is preliminary data.</text>
</comment>
<evidence type="ECO:0000256" key="2">
    <source>
        <dbReference type="ARBA" id="ARBA00023125"/>
    </source>
</evidence>
<organism evidence="6 7">
    <name type="scientific">Acetobacter conturbans</name>
    <dbReference type="NCBI Taxonomy" id="1737472"/>
    <lineage>
        <taxon>Bacteria</taxon>
        <taxon>Pseudomonadati</taxon>
        <taxon>Pseudomonadota</taxon>
        <taxon>Alphaproteobacteria</taxon>
        <taxon>Acetobacterales</taxon>
        <taxon>Acetobacteraceae</taxon>
        <taxon>Acetobacter</taxon>
    </lineage>
</organism>
<dbReference type="SMART" id="SM00342">
    <property type="entry name" value="HTH_ARAC"/>
    <property type="match status" value="1"/>
</dbReference>
<evidence type="ECO:0000256" key="4">
    <source>
        <dbReference type="SAM" id="MobiDB-lite"/>
    </source>
</evidence>
<dbReference type="PANTHER" id="PTHR43130:SF3">
    <property type="entry name" value="HTH-TYPE TRANSCRIPTIONAL REGULATOR RV1931C"/>
    <property type="match status" value="1"/>
</dbReference>
<accession>A0ABX0K155</accession>
<evidence type="ECO:0000256" key="1">
    <source>
        <dbReference type="ARBA" id="ARBA00023015"/>
    </source>
</evidence>
<dbReference type="InterPro" id="IPR002818">
    <property type="entry name" value="DJ-1/PfpI"/>
</dbReference>
<dbReference type="SUPFAM" id="SSF52317">
    <property type="entry name" value="Class I glutamine amidotransferase-like"/>
    <property type="match status" value="1"/>
</dbReference>
<dbReference type="InterPro" id="IPR029062">
    <property type="entry name" value="Class_I_gatase-like"/>
</dbReference>
<dbReference type="Pfam" id="PF12833">
    <property type="entry name" value="HTH_18"/>
    <property type="match status" value="1"/>
</dbReference>
<dbReference type="EMBL" id="WOSY01000008">
    <property type="protein sequence ID" value="NHN88995.1"/>
    <property type="molecule type" value="Genomic_DNA"/>
</dbReference>